<dbReference type="KEGG" id="pca:Pcar_0221"/>
<dbReference type="Pfam" id="PF13534">
    <property type="entry name" value="Fer4_17"/>
    <property type="match status" value="1"/>
</dbReference>
<dbReference type="InterPro" id="IPR004017">
    <property type="entry name" value="Cys_rich_dom"/>
</dbReference>
<dbReference type="Pfam" id="PF02754">
    <property type="entry name" value="CCG"/>
    <property type="match status" value="2"/>
</dbReference>
<dbReference type="InterPro" id="IPR051460">
    <property type="entry name" value="HdrC_iron-sulfur_subunit"/>
</dbReference>
<keyword evidence="5" id="KW-0411">Iron-sulfur</keyword>
<keyword evidence="2" id="KW-0479">Metal-binding</keyword>
<dbReference type="PANTHER" id="PTHR43255:SF1">
    <property type="entry name" value="IRON-SULFUR-BINDING OXIDOREDUCTASE FADF-RELATED"/>
    <property type="match status" value="1"/>
</dbReference>
<evidence type="ECO:0000313" key="8">
    <source>
        <dbReference type="Proteomes" id="UP000002534"/>
    </source>
</evidence>
<keyword evidence="1" id="KW-0004">4Fe-4S</keyword>
<dbReference type="GO" id="GO:0051539">
    <property type="term" value="F:4 iron, 4 sulfur cluster binding"/>
    <property type="evidence" value="ECO:0007669"/>
    <property type="project" value="UniProtKB-KW"/>
</dbReference>
<dbReference type="Proteomes" id="UP000002534">
    <property type="component" value="Chromosome"/>
</dbReference>
<dbReference type="STRING" id="338963.Pcar_0221"/>
<sequence>MEKEQRIAWEARCIQEEPPACSTTCPLHVDIRQFMREMADGNMEEAYKVLCKNLPFPGIFGRICNHPCETKCRRGEVGEALGIGSLERFCVEFHGVPDRVKLLPRKSKTVAVVGGDVAGLVAAHDLRKKGYGVTLLETASQLGATFRKFSEDLLPDATLEDELAVLKNMRVEILLGAVLDDAAFENLCGEFDAVFIDRTCPTCASLPLDNDASGLIAVDPVTGGTSRPEVFAGGQGGDVPIMLAAAGRKGALSIERFLQQAHMTIGRENDGPYESRLYTNLEGIAPLDRVRPADVDAGYTADEAMREAARCIQCECLECVKVCQYLAHYKKYPKKYIRQFFNNEKVLLGASHSSNQTINSCTHCGLCAAVCPNDLHMGEVCLEGRYAMLQGDYMPPSAHEFALQDMAFSTSDEFVLSRHQPGTRQSAYLYFPSCQLSATAPGEVLQSYRVLCEKLSGGVGILLGCCGAPAFWSGRDPLFRETLDTIRKQWQAMGQPKVITACCTCQSVFKEHLPEISSTLLWQVLENNALIDKALREEVAGHAVAVLDPCSTRHDPQAQSGVRRILGDLGFTVEELPLSGAMAECCGYGGLVFNANPQLDNAIVTRRAEYSERDYLAYCAMCRDKFVNVGKRTAHLIELLFPSVDGNDPWARGWISWYERRKNRQRVKDELLADLGETVERAMEPYDKIVLHIDPELLRTIDSRRILESDLRQVVHHAEKTGKRLRHNQNGQFRANLKLGNTTFWVDYAPDGEGYRVHNAYCHRMNVTGVK</sequence>
<feature type="domain" description="4Fe-4S ferredoxin-type" evidence="6">
    <location>
        <begin position="350"/>
        <end position="380"/>
    </location>
</feature>
<dbReference type="SUPFAM" id="SSF46548">
    <property type="entry name" value="alpha-helical ferredoxin"/>
    <property type="match status" value="2"/>
</dbReference>
<dbReference type="InterPro" id="IPR028261">
    <property type="entry name" value="DPD_II"/>
</dbReference>
<dbReference type="Gene3D" id="1.10.1060.10">
    <property type="entry name" value="Alpha-helical ferredoxin"/>
    <property type="match status" value="2"/>
</dbReference>
<dbReference type="RefSeq" id="WP_011339887.1">
    <property type="nucleotide sequence ID" value="NC_007498.2"/>
</dbReference>
<keyword evidence="3" id="KW-0560">Oxidoreductase</keyword>
<evidence type="ECO:0000256" key="1">
    <source>
        <dbReference type="ARBA" id="ARBA00022485"/>
    </source>
</evidence>
<reference evidence="8" key="1">
    <citation type="submission" date="2005-10" db="EMBL/GenBank/DDBJ databases">
        <title>Complete sequence of Pelobacter carbinolicus DSM 2380.</title>
        <authorList>
            <person name="Copeland A."/>
            <person name="Lucas S."/>
            <person name="Lapidus A."/>
            <person name="Barry K."/>
            <person name="Detter J.C."/>
            <person name="Glavina T."/>
            <person name="Hammon N."/>
            <person name="Israni S."/>
            <person name="Pitluck S."/>
            <person name="Chertkov O."/>
            <person name="Schmutz J."/>
            <person name="Larimer F."/>
            <person name="Land M."/>
            <person name="Kyrpides N."/>
            <person name="Ivanova N."/>
            <person name="Richardson P."/>
        </authorList>
    </citation>
    <scope>NUCLEOTIDE SEQUENCE [LARGE SCALE GENOMIC DNA]</scope>
    <source>
        <strain evidence="8">DSM 2380 / NBRC 103641 / GraBd1</strain>
    </source>
</reference>
<dbReference type="NCBIfam" id="NF045663">
    <property type="entry name" value="diclust_near_Sec"/>
    <property type="match status" value="1"/>
</dbReference>
<reference evidence="7 8" key="2">
    <citation type="journal article" date="2012" name="BMC Genomics">
        <title>The genome of Pelobacter carbinolicus reveals surprising metabolic capabilities and physiological features.</title>
        <authorList>
            <person name="Aklujkar M."/>
            <person name="Haveman S.A."/>
            <person name="Didonato R.Jr."/>
            <person name="Chertkov O."/>
            <person name="Han C.S."/>
            <person name="Land M.L."/>
            <person name="Brown P."/>
            <person name="Lovley D.R."/>
        </authorList>
    </citation>
    <scope>NUCLEOTIDE SEQUENCE [LARGE SCALE GENOMIC DNA]</scope>
    <source>
        <strain evidence="8">DSM 2380 / NBRC 103641 / GraBd1</strain>
    </source>
</reference>
<evidence type="ECO:0000256" key="2">
    <source>
        <dbReference type="ARBA" id="ARBA00022723"/>
    </source>
</evidence>
<evidence type="ECO:0000256" key="3">
    <source>
        <dbReference type="ARBA" id="ARBA00023002"/>
    </source>
</evidence>
<dbReference type="Pfam" id="PF13450">
    <property type="entry name" value="NAD_binding_8"/>
    <property type="match status" value="1"/>
</dbReference>
<dbReference type="PANTHER" id="PTHR43255">
    <property type="entry name" value="IRON-SULFUR-BINDING OXIDOREDUCTASE FADF-RELATED-RELATED"/>
    <property type="match status" value="1"/>
</dbReference>
<dbReference type="GO" id="GO:0016491">
    <property type="term" value="F:oxidoreductase activity"/>
    <property type="evidence" value="ECO:0007669"/>
    <property type="project" value="UniProtKB-KW"/>
</dbReference>
<dbReference type="AlphaFoldDB" id="Q3A810"/>
<dbReference type="Gene3D" id="3.50.50.60">
    <property type="entry name" value="FAD/NAD(P)-binding domain"/>
    <property type="match status" value="1"/>
</dbReference>
<dbReference type="InterPro" id="IPR009051">
    <property type="entry name" value="Helical_ferredxn"/>
</dbReference>
<dbReference type="eggNOG" id="COG0493">
    <property type="taxonomic scope" value="Bacteria"/>
</dbReference>
<dbReference type="SUPFAM" id="SSF51971">
    <property type="entry name" value="Nucleotide-binding domain"/>
    <property type="match status" value="1"/>
</dbReference>
<dbReference type="InterPro" id="IPR017900">
    <property type="entry name" value="4Fe4S_Fe_S_CS"/>
</dbReference>
<accession>Q3A810</accession>
<evidence type="ECO:0000259" key="6">
    <source>
        <dbReference type="PROSITE" id="PS51379"/>
    </source>
</evidence>
<dbReference type="HOGENOM" id="CLU_363603_0_0_7"/>
<proteinExistence type="predicted"/>
<evidence type="ECO:0000313" key="7">
    <source>
        <dbReference type="EMBL" id="ABA87482.1"/>
    </source>
</evidence>
<dbReference type="GO" id="GO:0005886">
    <property type="term" value="C:plasma membrane"/>
    <property type="evidence" value="ECO:0007669"/>
    <property type="project" value="TreeGrafter"/>
</dbReference>
<protein>
    <submittedName>
        <fullName evidence="7">Iron-sulfur cluster-binding oxidoreductase, putative</fullName>
    </submittedName>
</protein>
<dbReference type="eggNOG" id="COG0247">
    <property type="taxonomic scope" value="Bacteria"/>
</dbReference>
<dbReference type="InterPro" id="IPR036188">
    <property type="entry name" value="FAD/NAD-bd_sf"/>
</dbReference>
<dbReference type="EMBL" id="CP000142">
    <property type="protein sequence ID" value="ABA87482.1"/>
    <property type="molecule type" value="Genomic_DNA"/>
</dbReference>
<dbReference type="GO" id="GO:0046872">
    <property type="term" value="F:metal ion binding"/>
    <property type="evidence" value="ECO:0007669"/>
    <property type="project" value="UniProtKB-KW"/>
</dbReference>
<gene>
    <name evidence="7" type="ordered locus">Pcar_0221</name>
</gene>
<evidence type="ECO:0000256" key="4">
    <source>
        <dbReference type="ARBA" id="ARBA00023004"/>
    </source>
</evidence>
<organism evidence="7 8">
    <name type="scientific">Syntrophotalea carbinolica (strain DSM 2380 / NBRC 103641 / GraBd1)</name>
    <name type="common">Pelobacter carbinolicus</name>
    <dbReference type="NCBI Taxonomy" id="338963"/>
    <lineage>
        <taxon>Bacteria</taxon>
        <taxon>Pseudomonadati</taxon>
        <taxon>Thermodesulfobacteriota</taxon>
        <taxon>Desulfuromonadia</taxon>
        <taxon>Desulfuromonadales</taxon>
        <taxon>Syntrophotaleaceae</taxon>
        <taxon>Syntrophotalea</taxon>
    </lineage>
</organism>
<keyword evidence="4" id="KW-0408">Iron</keyword>
<dbReference type="Pfam" id="PF14691">
    <property type="entry name" value="Fer4_20"/>
    <property type="match status" value="1"/>
</dbReference>
<keyword evidence="8" id="KW-1185">Reference proteome</keyword>
<dbReference type="InterPro" id="IPR017896">
    <property type="entry name" value="4Fe4S_Fe-S-bd"/>
</dbReference>
<dbReference type="PROSITE" id="PS51379">
    <property type="entry name" value="4FE4S_FER_2"/>
    <property type="match status" value="1"/>
</dbReference>
<evidence type="ECO:0000256" key="5">
    <source>
        <dbReference type="ARBA" id="ARBA00023014"/>
    </source>
</evidence>
<name>Q3A810_SYNC1</name>
<dbReference type="PROSITE" id="PS00198">
    <property type="entry name" value="4FE4S_FER_1"/>
    <property type="match status" value="1"/>
</dbReference>